<proteinExistence type="predicted"/>
<organism evidence="1 2">
    <name type="scientific">Neophaeococcomyces mojaviensis</name>
    <dbReference type="NCBI Taxonomy" id="3383035"/>
    <lineage>
        <taxon>Eukaryota</taxon>
        <taxon>Fungi</taxon>
        <taxon>Dikarya</taxon>
        <taxon>Ascomycota</taxon>
        <taxon>Pezizomycotina</taxon>
        <taxon>Eurotiomycetes</taxon>
        <taxon>Chaetothyriomycetidae</taxon>
        <taxon>Chaetothyriales</taxon>
        <taxon>Chaetothyriales incertae sedis</taxon>
        <taxon>Neophaeococcomyces</taxon>
    </lineage>
</organism>
<comment type="caution">
    <text evidence="1">The sequence shown here is derived from an EMBL/GenBank/DDBJ whole genome shotgun (WGS) entry which is preliminary data.</text>
</comment>
<sequence>MGDRYAGRSPPRRGPPRDRRDRDDHPDVEYFGAGESYRPGGGTGDGPFRPNRERDKGDRGDTWSADRRERDDRRRDDIDSYIPPTSVRAQRNRSRSPPAYRRRSRSPPPRGRTELFPDRARSPPRRYSPPRNGRPRSPIRRRSRSPYGARARSPDTKRPRDFSPGPRRSPKRERLDSPPRNRYDRPLSPPRRPLSPPRAAYRSRSRTPPKRDDRRPNYADETWRRRSSSPRPSGPGSTNTSRRSSPPVRPDRASLPGSAHSPAPYRERDRPYDTYTSRPRSPRNERDYQDRSRDPSLSQARDRDRDDYPPTGLAPPTGPKSAGGDYTDRPPPSGPSRGPSYNPQASPPTGPSSTFSAPTRPRGGGTRYDNPPPSRDFTSPSAALRGRTSLTYRAPGYRPPTYSAPHSSLEHIPIAPSAPVNNSPAPPSGPRGSATPSRGAYPSGPSRSSSTTYQSNADFPYRTNSNNSTSTTYPRSQRFNTIPTTPTPTGPAALTTTFTANGTSTASPASATPLSANLKGNVAQAHLATLERIVPGGRRTPGLTSGMNPTQEAKMKQLEDDAERIRADIVEKQKSKRETLREWDVRERESSIAALKSDLAEESLRTLEQGDEDNGALNEAIF</sequence>
<accession>A0ACC3AJ07</accession>
<dbReference type="Proteomes" id="UP001172386">
    <property type="component" value="Unassembled WGS sequence"/>
</dbReference>
<name>A0ACC3AJ07_9EURO</name>
<dbReference type="EMBL" id="JAPDRQ010000010">
    <property type="protein sequence ID" value="KAJ9663226.1"/>
    <property type="molecule type" value="Genomic_DNA"/>
</dbReference>
<evidence type="ECO:0000313" key="1">
    <source>
        <dbReference type="EMBL" id="KAJ9663226.1"/>
    </source>
</evidence>
<keyword evidence="2" id="KW-1185">Reference proteome</keyword>
<protein>
    <submittedName>
        <fullName evidence="1">Uncharacterized protein</fullName>
    </submittedName>
</protein>
<evidence type="ECO:0000313" key="2">
    <source>
        <dbReference type="Proteomes" id="UP001172386"/>
    </source>
</evidence>
<reference evidence="1" key="1">
    <citation type="submission" date="2022-10" db="EMBL/GenBank/DDBJ databases">
        <title>Culturing micro-colonial fungi from biological soil crusts in the Mojave desert and describing Neophaeococcomyces mojavensis, and introducing the new genera and species Taxawa tesnikishii.</title>
        <authorList>
            <person name="Kurbessoian T."/>
            <person name="Stajich J.E."/>
        </authorList>
    </citation>
    <scope>NUCLEOTIDE SEQUENCE</scope>
    <source>
        <strain evidence="1">JES_112</strain>
    </source>
</reference>
<gene>
    <name evidence="1" type="ORF">H2198_000987</name>
</gene>